<dbReference type="Proteomes" id="UP000504623">
    <property type="component" value="Unplaced"/>
</dbReference>
<dbReference type="PANTHER" id="PTHR47231">
    <property type="entry name" value="UPF0722 PROTEIN C11ORF88"/>
    <property type="match status" value="1"/>
</dbReference>
<dbReference type="OrthoDB" id="10004365at2759"/>
<evidence type="ECO:0000256" key="2">
    <source>
        <dbReference type="ARBA" id="ARBA00023657"/>
    </source>
</evidence>
<evidence type="ECO:0000256" key="1">
    <source>
        <dbReference type="ARBA" id="ARBA00023451"/>
    </source>
</evidence>
<accession>A0A9B0T8A8</accession>
<evidence type="ECO:0000313" key="4">
    <source>
        <dbReference type="RefSeq" id="XP_006834028.1"/>
    </source>
</evidence>
<dbReference type="InterPro" id="IPR040681">
    <property type="entry name" value="HOATZ-like"/>
</dbReference>
<dbReference type="RefSeq" id="XP_006834028.1">
    <property type="nucleotide sequence ID" value="XM_006833965.1"/>
</dbReference>
<dbReference type="GeneID" id="102815630"/>
<dbReference type="PANTHER" id="PTHR47231:SF1">
    <property type="entry name" value="CILIA- AND FLAGELLA-ASSOCIATED PROTEIN HOATZ"/>
    <property type="match status" value="1"/>
</dbReference>
<comment type="similarity">
    <text evidence="1">Belongs to the HOATZ family.</text>
</comment>
<dbReference type="Pfam" id="PF17664">
    <property type="entry name" value="HOATZ-like"/>
    <property type="match status" value="1"/>
</dbReference>
<organism evidence="3 4">
    <name type="scientific">Chrysochloris asiatica</name>
    <name type="common">Cape golden mole</name>
    <dbReference type="NCBI Taxonomy" id="185453"/>
    <lineage>
        <taxon>Eukaryota</taxon>
        <taxon>Metazoa</taxon>
        <taxon>Chordata</taxon>
        <taxon>Craniata</taxon>
        <taxon>Vertebrata</taxon>
        <taxon>Euteleostomi</taxon>
        <taxon>Mammalia</taxon>
        <taxon>Eutheria</taxon>
        <taxon>Afrotheria</taxon>
        <taxon>Chrysochloridae</taxon>
        <taxon>Chrysochlorinae</taxon>
        <taxon>Chrysochloris</taxon>
    </lineage>
</organism>
<evidence type="ECO:0000313" key="3">
    <source>
        <dbReference type="Proteomes" id="UP000504623"/>
    </source>
</evidence>
<reference evidence="4" key="1">
    <citation type="submission" date="2025-08" db="UniProtKB">
        <authorList>
            <consortium name="RefSeq"/>
        </authorList>
    </citation>
    <scope>IDENTIFICATION</scope>
    <source>
        <tissue evidence="4">Spleen</tissue>
    </source>
</reference>
<keyword evidence="3" id="KW-1185">Reference proteome</keyword>
<gene>
    <name evidence="4" type="primary">LOC102815630</name>
</gene>
<dbReference type="CTD" id="399949"/>
<sequence length="98" mass="11094">METQVRENLCRQKESNESFQHGPLVFAGSSEQDINLAKQFWFSASLYPHNESQLVLLRGSRQPVTRPSGGGVSESIRVEEALKIQESEEKLKYLQKSA</sequence>
<dbReference type="AlphaFoldDB" id="A0A9B0T8A8"/>
<dbReference type="GO" id="GO:0060271">
    <property type="term" value="P:cilium assembly"/>
    <property type="evidence" value="ECO:0007669"/>
    <property type="project" value="InterPro"/>
</dbReference>
<protein>
    <recommendedName>
        <fullName evidence="2">Cilia- and flagella-associated protein HOATZ</fullName>
    </recommendedName>
</protein>
<name>A0A9B0T8A8_CHRAS</name>
<proteinExistence type="inferred from homology"/>